<evidence type="ECO:0000256" key="2">
    <source>
        <dbReference type="ARBA" id="ARBA00006469"/>
    </source>
</evidence>
<dbReference type="GO" id="GO:0005912">
    <property type="term" value="C:adherens junction"/>
    <property type="evidence" value="ECO:0007669"/>
    <property type="project" value="TreeGrafter"/>
</dbReference>
<evidence type="ECO:0000313" key="6">
    <source>
        <dbReference type="EMBL" id="KAJ4920440.1"/>
    </source>
</evidence>
<dbReference type="GO" id="GO:0051015">
    <property type="term" value="F:actin filament binding"/>
    <property type="evidence" value="ECO:0007669"/>
    <property type="project" value="InterPro"/>
</dbReference>
<feature type="domain" description="ASD2" evidence="5">
    <location>
        <begin position="1"/>
        <end position="303"/>
    </location>
</feature>
<reference evidence="6" key="1">
    <citation type="submission" date="2022-11" db="EMBL/GenBank/DDBJ databases">
        <title>Chromosome-level genome of Pogonophryne albipinna.</title>
        <authorList>
            <person name="Jo E."/>
        </authorList>
    </citation>
    <scope>NUCLEOTIDE SEQUENCE</scope>
    <source>
        <strain evidence="6">SGF0006</strain>
        <tissue evidence="6">Muscle</tissue>
    </source>
</reference>
<dbReference type="EMBL" id="JAPTMU010000197">
    <property type="protein sequence ID" value="KAJ4920440.1"/>
    <property type="molecule type" value="Genomic_DNA"/>
</dbReference>
<comment type="subcellular location">
    <subcellularLocation>
        <location evidence="1">Cytoplasm</location>
        <location evidence="1">Cytoskeleton</location>
    </subcellularLocation>
</comment>
<comment type="caution">
    <text evidence="6">The sequence shown here is derived from an EMBL/GenBank/DDBJ whole genome shotgun (WGS) entry which is preliminary data.</text>
</comment>
<evidence type="ECO:0000256" key="4">
    <source>
        <dbReference type="ARBA" id="ARBA00023212"/>
    </source>
</evidence>
<keyword evidence="3" id="KW-0963">Cytoplasm</keyword>
<dbReference type="GO" id="GO:0007015">
    <property type="term" value="P:actin filament organization"/>
    <property type="evidence" value="ECO:0007669"/>
    <property type="project" value="TreeGrafter"/>
</dbReference>
<evidence type="ECO:0000256" key="1">
    <source>
        <dbReference type="ARBA" id="ARBA00004245"/>
    </source>
</evidence>
<dbReference type="InterPro" id="IPR014799">
    <property type="entry name" value="ASD2_dom"/>
</dbReference>
<dbReference type="GO" id="GO:0030864">
    <property type="term" value="C:cortical actin cytoskeleton"/>
    <property type="evidence" value="ECO:0007669"/>
    <property type="project" value="TreeGrafter"/>
</dbReference>
<dbReference type="AlphaFoldDB" id="A0AAD6A9G9"/>
<dbReference type="Pfam" id="PF08687">
    <property type="entry name" value="ASD2"/>
    <property type="match status" value="2"/>
</dbReference>
<dbReference type="PANTHER" id="PTHR15012:SF38">
    <property type="entry name" value="PROTEIN SHROOM2-LIKE ISOFORM X1"/>
    <property type="match status" value="1"/>
</dbReference>
<accession>A0AAD6A9G9</accession>
<gene>
    <name evidence="6" type="ORF">JOQ06_013940</name>
</gene>
<evidence type="ECO:0000259" key="5">
    <source>
        <dbReference type="PROSITE" id="PS51307"/>
    </source>
</evidence>
<dbReference type="Proteomes" id="UP001219934">
    <property type="component" value="Unassembled WGS sequence"/>
</dbReference>
<proteinExistence type="inferred from homology"/>
<comment type="similarity">
    <text evidence="2">Belongs to the shroom family.</text>
</comment>
<dbReference type="GO" id="GO:0043296">
    <property type="term" value="C:apical junction complex"/>
    <property type="evidence" value="ECO:0007669"/>
    <property type="project" value="TreeGrafter"/>
</dbReference>
<evidence type="ECO:0000313" key="7">
    <source>
        <dbReference type="Proteomes" id="UP001219934"/>
    </source>
</evidence>
<dbReference type="InterPro" id="IPR027685">
    <property type="entry name" value="Shroom_fam"/>
</dbReference>
<dbReference type="PANTHER" id="PTHR15012">
    <property type="entry name" value="APICAL PROTEIN/SHROOM-RELATED"/>
    <property type="match status" value="1"/>
</dbReference>
<organism evidence="6 7">
    <name type="scientific">Pogonophryne albipinna</name>
    <dbReference type="NCBI Taxonomy" id="1090488"/>
    <lineage>
        <taxon>Eukaryota</taxon>
        <taxon>Metazoa</taxon>
        <taxon>Chordata</taxon>
        <taxon>Craniata</taxon>
        <taxon>Vertebrata</taxon>
        <taxon>Euteleostomi</taxon>
        <taxon>Actinopterygii</taxon>
        <taxon>Neopterygii</taxon>
        <taxon>Teleostei</taxon>
        <taxon>Neoteleostei</taxon>
        <taxon>Acanthomorphata</taxon>
        <taxon>Eupercaria</taxon>
        <taxon>Perciformes</taxon>
        <taxon>Notothenioidei</taxon>
        <taxon>Pogonophryne</taxon>
    </lineage>
</organism>
<sequence length="308" mass="35838">MAASVSMVTSSSYYSTSAPKAELLIMMKDMREEEEEEGEEEELDSEEELDIDLAFKKQQLMQSLSRKLSVLQEAQQSLQEDVQDNNALGGAVEAQVQLLCKPNEIEKFRMFVGDLDKVVSLLLSLSGRLARVENAIDSLEEEAPPQERHDNDPKHTAWATKEWLRKKHFKVLEWPSQPPDLNPIENLWRELKVRVAQRQPQNITALEEICMEEWAKIPATRLLTDKRNVLIRQHEDAKELKENLDRRERLVFDILSLHLHQDLLTDYQHFVKMKSALLIEQRKLEDKIKLGEEQLRGLKESLENRTSF</sequence>
<keyword evidence="4" id="KW-0206">Cytoskeleton</keyword>
<protein>
    <recommendedName>
        <fullName evidence="5">ASD2 domain-containing protein</fullName>
    </recommendedName>
</protein>
<dbReference type="PROSITE" id="PS51307">
    <property type="entry name" value="ASD2"/>
    <property type="match status" value="1"/>
</dbReference>
<name>A0AAD6A9G9_9TELE</name>
<evidence type="ECO:0000256" key="3">
    <source>
        <dbReference type="ARBA" id="ARBA00022490"/>
    </source>
</evidence>
<dbReference type="Gene3D" id="6.10.250.3120">
    <property type="match status" value="2"/>
</dbReference>
<keyword evidence="7" id="KW-1185">Reference proteome</keyword>
<dbReference type="GO" id="GO:0016324">
    <property type="term" value="C:apical plasma membrane"/>
    <property type="evidence" value="ECO:0007669"/>
    <property type="project" value="TreeGrafter"/>
</dbReference>